<dbReference type="Pfam" id="PF13384">
    <property type="entry name" value="HTH_23"/>
    <property type="match status" value="1"/>
</dbReference>
<reference evidence="3 4" key="1">
    <citation type="submission" date="2020-10" db="EMBL/GenBank/DDBJ databases">
        <title>Whole genome sequence of oil-degrading bacteria Rhodococcus pyridinivorans strain 5Ap.</title>
        <authorList>
            <person name="Akhremchuk A.E."/>
            <person name="Valentovich L.N."/>
            <person name="Charniauskaya M.I."/>
            <person name="Bukliarevich H.A."/>
            <person name="Titok M.A."/>
        </authorList>
    </citation>
    <scope>NUCLEOTIDE SEQUENCE [LARGE SCALE GENOMIC DNA]</scope>
    <source>
        <strain evidence="3 4">5Ap</strain>
    </source>
</reference>
<evidence type="ECO:0000313" key="3">
    <source>
        <dbReference type="EMBL" id="QOV99489.1"/>
    </source>
</evidence>
<dbReference type="AlphaFoldDB" id="A0A7M2XP36"/>
<dbReference type="InterPro" id="IPR021235">
    <property type="entry name" value="DUF2637"/>
</dbReference>
<feature type="transmembrane region" description="Helical" evidence="2">
    <location>
        <begin position="47"/>
        <end position="67"/>
    </location>
</feature>
<feature type="region of interest" description="Disordered" evidence="1">
    <location>
        <begin position="131"/>
        <end position="192"/>
    </location>
</feature>
<keyword evidence="2" id="KW-0472">Membrane</keyword>
<keyword evidence="2" id="KW-0812">Transmembrane</keyword>
<protein>
    <submittedName>
        <fullName evidence="3">DUF2637 domain-containing protein</fullName>
    </submittedName>
</protein>
<organism evidence="3 4">
    <name type="scientific">Rhodococcus pyridinivorans</name>
    <dbReference type="NCBI Taxonomy" id="103816"/>
    <lineage>
        <taxon>Bacteria</taxon>
        <taxon>Bacillati</taxon>
        <taxon>Actinomycetota</taxon>
        <taxon>Actinomycetes</taxon>
        <taxon>Mycobacteriales</taxon>
        <taxon>Nocardiaceae</taxon>
        <taxon>Rhodococcus</taxon>
    </lineage>
</organism>
<dbReference type="Proteomes" id="UP000593818">
    <property type="component" value="Chromosome"/>
</dbReference>
<keyword evidence="2" id="KW-1133">Transmembrane helix</keyword>
<dbReference type="RefSeq" id="WP_193903104.1">
    <property type="nucleotide sequence ID" value="NZ_CP063450.1"/>
</dbReference>
<name>A0A7M2XP36_9NOCA</name>
<keyword evidence="4" id="KW-1185">Reference proteome</keyword>
<dbReference type="Pfam" id="PF10935">
    <property type="entry name" value="DUF2637"/>
    <property type="match status" value="1"/>
</dbReference>
<dbReference type="InterPro" id="IPR010921">
    <property type="entry name" value="Trp_repressor/repl_initiator"/>
</dbReference>
<evidence type="ECO:0000256" key="2">
    <source>
        <dbReference type="SAM" id="Phobius"/>
    </source>
</evidence>
<evidence type="ECO:0000256" key="1">
    <source>
        <dbReference type="SAM" id="MobiDB-lite"/>
    </source>
</evidence>
<proteinExistence type="predicted"/>
<sequence>MKPAQRDTLALGLAALAAVAVAGTGFWRSFTALADLAVTYGVPASQAWTLPIAVDGLVVVSTVAAVARRSARWYAWFLLVVGTVASVVGNGIHAWLISASWIGVGIAVLPPLVTLAAVHLAILLARQDRDTETPRPAAGDDTDRRRDDSHDDTPPAPVARLHVARDEDATPPVPDETRETPRPTVVGSTALGEADDLEARAVQLVLVEQLSLREAAAALGVSKDRVHRWVKPHRDEAKTPAAVMVG</sequence>
<feature type="transmembrane region" description="Helical" evidence="2">
    <location>
        <begin position="102"/>
        <end position="125"/>
    </location>
</feature>
<dbReference type="GO" id="GO:0043565">
    <property type="term" value="F:sequence-specific DNA binding"/>
    <property type="evidence" value="ECO:0007669"/>
    <property type="project" value="InterPro"/>
</dbReference>
<feature type="compositionally biased region" description="Basic and acidic residues" evidence="1">
    <location>
        <begin position="141"/>
        <end position="153"/>
    </location>
</feature>
<dbReference type="EMBL" id="CP063450">
    <property type="protein sequence ID" value="QOV99489.1"/>
    <property type="molecule type" value="Genomic_DNA"/>
</dbReference>
<dbReference type="SUPFAM" id="SSF48295">
    <property type="entry name" value="TrpR-like"/>
    <property type="match status" value="1"/>
</dbReference>
<evidence type="ECO:0000313" key="4">
    <source>
        <dbReference type="Proteomes" id="UP000593818"/>
    </source>
</evidence>
<feature type="transmembrane region" description="Helical" evidence="2">
    <location>
        <begin position="74"/>
        <end position="96"/>
    </location>
</feature>
<gene>
    <name evidence="3" type="ORF">INP59_03540</name>
</gene>
<accession>A0A7M2XP36</accession>